<feature type="compositionally biased region" description="Polar residues" evidence="1">
    <location>
        <begin position="63"/>
        <end position="76"/>
    </location>
</feature>
<dbReference type="Proteomes" id="UP001049176">
    <property type="component" value="Chromosome 7"/>
</dbReference>
<comment type="caution">
    <text evidence="2">The sequence shown here is derived from an EMBL/GenBank/DDBJ whole genome shotgun (WGS) entry which is preliminary data.</text>
</comment>
<protein>
    <submittedName>
        <fullName evidence="2">Uncharacterized protein</fullName>
    </submittedName>
</protein>
<keyword evidence="3" id="KW-1185">Reference proteome</keyword>
<name>A0A9P7RUC9_9AGAR</name>
<evidence type="ECO:0000256" key="1">
    <source>
        <dbReference type="SAM" id="MobiDB-lite"/>
    </source>
</evidence>
<feature type="compositionally biased region" description="Polar residues" evidence="1">
    <location>
        <begin position="97"/>
        <end position="109"/>
    </location>
</feature>
<proteinExistence type="predicted"/>
<sequence>MVGSDVARTCLLEAASLTPEVSRLEGGPEGNTLTNGQKQVPNSGTDVGIVSDVSKPHWRYGRPSSTSYQRPASSSDLEPRRTSSARRTGYDAEPLSISESGNVWNAFTP</sequence>
<accession>A0A9P7RUC9</accession>
<dbReference type="GeneID" id="66079980"/>
<evidence type="ECO:0000313" key="2">
    <source>
        <dbReference type="EMBL" id="KAG7089203.1"/>
    </source>
</evidence>
<gene>
    <name evidence="2" type="ORF">E1B28_010905</name>
</gene>
<dbReference type="AlphaFoldDB" id="A0A9P7RUC9"/>
<feature type="region of interest" description="Disordered" evidence="1">
    <location>
        <begin position="20"/>
        <end position="109"/>
    </location>
</feature>
<dbReference type="KEGG" id="more:E1B28_010905"/>
<dbReference type="RefSeq" id="XP_043005673.1">
    <property type="nucleotide sequence ID" value="XM_043155891.1"/>
</dbReference>
<reference evidence="2" key="1">
    <citation type="journal article" date="2021" name="Genome Biol. Evol.">
        <title>The assembled and annotated genome of the fairy-ring fungus Marasmius oreades.</title>
        <authorList>
            <person name="Hiltunen M."/>
            <person name="Ament-Velasquez S.L."/>
            <person name="Johannesson H."/>
        </authorList>
    </citation>
    <scope>NUCLEOTIDE SEQUENCE</scope>
    <source>
        <strain evidence="2">03SP1</strain>
    </source>
</reference>
<feature type="compositionally biased region" description="Polar residues" evidence="1">
    <location>
        <begin position="31"/>
        <end position="45"/>
    </location>
</feature>
<dbReference type="EMBL" id="CM032187">
    <property type="protein sequence ID" value="KAG7089203.1"/>
    <property type="molecule type" value="Genomic_DNA"/>
</dbReference>
<organism evidence="2 3">
    <name type="scientific">Marasmius oreades</name>
    <name type="common">fairy-ring Marasmius</name>
    <dbReference type="NCBI Taxonomy" id="181124"/>
    <lineage>
        <taxon>Eukaryota</taxon>
        <taxon>Fungi</taxon>
        <taxon>Dikarya</taxon>
        <taxon>Basidiomycota</taxon>
        <taxon>Agaricomycotina</taxon>
        <taxon>Agaricomycetes</taxon>
        <taxon>Agaricomycetidae</taxon>
        <taxon>Agaricales</taxon>
        <taxon>Marasmiineae</taxon>
        <taxon>Marasmiaceae</taxon>
        <taxon>Marasmius</taxon>
    </lineage>
</organism>
<evidence type="ECO:0000313" key="3">
    <source>
        <dbReference type="Proteomes" id="UP001049176"/>
    </source>
</evidence>